<dbReference type="EMBL" id="CP003009">
    <property type="protein sequence ID" value="AEO63866.1"/>
    <property type="molecule type" value="Genomic_DNA"/>
</dbReference>
<dbReference type="OrthoDB" id="3545073at2759"/>
<evidence type="ECO:0000313" key="3">
    <source>
        <dbReference type="EMBL" id="AEO63866.1"/>
    </source>
</evidence>
<dbReference type="HOGENOM" id="CLU_376007_0_0_1"/>
<dbReference type="InterPro" id="IPR022190">
    <property type="entry name" value="DUF3716"/>
</dbReference>
<sequence>MVEPGLPNKQPTRVVQTVPQRGGPRHRPSAVALAAREESQSPDPDHDPAADGQEPSSGTGTLGILDMANPDRPYNMWGDGDDLFLAYGALIPEGYKHDETVPGRPWICPVRTCRRLFLSLHDLGNHFKRHHRGLRLNDNLDGTFSVIGTRDGSAPAVVVSQDPTNTQEIVAPTRPIYPRGARQIIWVKAVEDGPSDDALARTTPHNDAGLVLASDGRPYDKWWDEGGGLVSMVGSLIPEGYELDDTFPGRPWVCPVRSCRIACRSRKYLGFHFLAIHRSSDLNDNCDGTFSAVGSHSGNAPRVVSREPVDPAKSPLPAPRLPASVVGESSAAKSDRETRRVAKTGLSDGESHLWNYICSRVDVSLPTPDADGARPLLRQPKARDLNVTKSFLPANLDPKQVAGLIIQVVGEQNPVPCSACRRHGECPFDSCVSLSAEVAEEVSGLLVSSTRACANCLTRKVSSACSLKSRGLAQRNPPKGDTYLGEELLGHRRPARLSRTSSHDDAYGGDEVRFEEVFDKLWQRRFVPLRPSKRLHNGRTPMPRESRVTSDIWNGTPPTEADLRVEDWEMEDGRINTAGESLAFSSAYLSANQTVQISTDVSLQTVAIPSGCVHQFAADENRIRICTLAGGKLRVRVGGAAAPEFAIGSQGIFKILPGVACSVTNRCYVDAVLHVTSLPPY</sequence>
<dbReference type="AlphaFoldDB" id="G2QVT5"/>
<feature type="region of interest" description="Disordered" evidence="1">
    <location>
        <begin position="533"/>
        <end position="556"/>
    </location>
</feature>
<evidence type="ECO:0000313" key="4">
    <source>
        <dbReference type="Proteomes" id="UP000008181"/>
    </source>
</evidence>
<dbReference type="Pfam" id="PF12511">
    <property type="entry name" value="DUF3716"/>
    <property type="match status" value="1"/>
</dbReference>
<evidence type="ECO:0000256" key="1">
    <source>
        <dbReference type="SAM" id="MobiDB-lite"/>
    </source>
</evidence>
<protein>
    <recommendedName>
        <fullName evidence="2">C2H2-type domain-containing protein</fullName>
    </recommendedName>
</protein>
<dbReference type="GeneID" id="11521089"/>
<accession>G2QVT5</accession>
<evidence type="ECO:0000259" key="2">
    <source>
        <dbReference type="PROSITE" id="PS00028"/>
    </source>
</evidence>
<feature type="region of interest" description="Disordered" evidence="1">
    <location>
        <begin position="296"/>
        <end position="339"/>
    </location>
</feature>
<dbReference type="STRING" id="578455.G2QVT5"/>
<feature type="compositionally biased region" description="Basic and acidic residues" evidence="1">
    <location>
        <begin position="35"/>
        <end position="49"/>
    </location>
</feature>
<dbReference type="RefSeq" id="XP_003650202.1">
    <property type="nucleotide sequence ID" value="XM_003650154.1"/>
</dbReference>
<keyword evidence="4" id="KW-1185">Reference proteome</keyword>
<dbReference type="KEGG" id="ttt:THITE_2109460"/>
<organism evidence="3 4">
    <name type="scientific">Thermothielavioides terrestris (strain ATCC 38088 / NRRL 8126)</name>
    <name type="common">Thielavia terrestris</name>
    <dbReference type="NCBI Taxonomy" id="578455"/>
    <lineage>
        <taxon>Eukaryota</taxon>
        <taxon>Fungi</taxon>
        <taxon>Dikarya</taxon>
        <taxon>Ascomycota</taxon>
        <taxon>Pezizomycotina</taxon>
        <taxon>Sordariomycetes</taxon>
        <taxon>Sordariomycetidae</taxon>
        <taxon>Sordariales</taxon>
        <taxon>Chaetomiaceae</taxon>
        <taxon>Thermothielavioides</taxon>
        <taxon>Thermothielavioides terrestris</taxon>
    </lineage>
</organism>
<name>G2QVT5_THETT</name>
<feature type="region of interest" description="Disordered" evidence="1">
    <location>
        <begin position="1"/>
        <end position="67"/>
    </location>
</feature>
<feature type="domain" description="C2H2-type" evidence="2">
    <location>
        <begin position="108"/>
        <end position="131"/>
    </location>
</feature>
<dbReference type="Proteomes" id="UP000008181">
    <property type="component" value="Chromosome 1"/>
</dbReference>
<dbReference type="eggNOG" id="ENOG502SACR">
    <property type="taxonomic scope" value="Eukaryota"/>
</dbReference>
<gene>
    <name evidence="3" type="ORF">THITE_2109460</name>
</gene>
<dbReference type="InterPro" id="IPR013087">
    <property type="entry name" value="Znf_C2H2_type"/>
</dbReference>
<dbReference type="SMART" id="SM00355">
    <property type="entry name" value="ZnF_C2H2"/>
    <property type="match status" value="2"/>
</dbReference>
<feature type="compositionally biased region" description="Polar residues" evidence="1">
    <location>
        <begin position="9"/>
        <end position="19"/>
    </location>
</feature>
<proteinExistence type="predicted"/>
<dbReference type="PROSITE" id="PS00028">
    <property type="entry name" value="ZINC_FINGER_C2H2_1"/>
    <property type="match status" value="1"/>
</dbReference>
<reference evidence="3 4" key="1">
    <citation type="journal article" date="2011" name="Nat. Biotechnol.">
        <title>Comparative genomic analysis of the thermophilic biomass-degrading fungi Myceliophthora thermophila and Thielavia terrestris.</title>
        <authorList>
            <person name="Berka R.M."/>
            <person name="Grigoriev I.V."/>
            <person name="Otillar R."/>
            <person name="Salamov A."/>
            <person name="Grimwood J."/>
            <person name="Reid I."/>
            <person name="Ishmael N."/>
            <person name="John T."/>
            <person name="Darmond C."/>
            <person name="Moisan M.-C."/>
            <person name="Henrissat B."/>
            <person name="Coutinho P.M."/>
            <person name="Lombard V."/>
            <person name="Natvig D.O."/>
            <person name="Lindquist E."/>
            <person name="Schmutz J."/>
            <person name="Lucas S."/>
            <person name="Harris P."/>
            <person name="Powlowski J."/>
            <person name="Bellemare A."/>
            <person name="Taylor D."/>
            <person name="Butler G."/>
            <person name="de Vries R.P."/>
            <person name="Allijn I.E."/>
            <person name="van den Brink J."/>
            <person name="Ushinsky S."/>
            <person name="Storms R."/>
            <person name="Powell A.J."/>
            <person name="Paulsen I.T."/>
            <person name="Elbourne L.D.H."/>
            <person name="Baker S.E."/>
            <person name="Magnuson J."/>
            <person name="LaBoissiere S."/>
            <person name="Clutterbuck A.J."/>
            <person name="Martinez D."/>
            <person name="Wogulis M."/>
            <person name="de Leon A.L."/>
            <person name="Rey M.W."/>
            <person name="Tsang A."/>
        </authorList>
    </citation>
    <scope>NUCLEOTIDE SEQUENCE [LARGE SCALE GENOMIC DNA]</scope>
    <source>
        <strain evidence="4">ATCC 38088 / NRRL 8126</strain>
    </source>
</reference>